<keyword evidence="12 15" id="KW-0472">Membrane</keyword>
<keyword evidence="17" id="KW-1185">Reference proteome</keyword>
<evidence type="ECO:0000256" key="5">
    <source>
        <dbReference type="ARBA" id="ARBA00022475"/>
    </source>
</evidence>
<evidence type="ECO:0000256" key="1">
    <source>
        <dbReference type="ARBA" id="ARBA00004515"/>
    </source>
</evidence>
<evidence type="ECO:0000256" key="10">
    <source>
        <dbReference type="ARBA" id="ARBA00022840"/>
    </source>
</evidence>
<dbReference type="GO" id="GO:0005524">
    <property type="term" value="F:ATP binding"/>
    <property type="evidence" value="ECO:0007669"/>
    <property type="project" value="UniProtKB-UniRule"/>
</dbReference>
<gene>
    <name evidence="15" type="primary">kdkA</name>
    <name evidence="16" type="ORF">B3C1_14223</name>
</gene>
<dbReference type="STRING" id="745411.B3C1_14223"/>
<dbReference type="GO" id="GO:0016773">
    <property type="term" value="F:phosphotransferase activity, alcohol group as acceptor"/>
    <property type="evidence" value="ECO:0007669"/>
    <property type="project" value="UniProtKB-UniRule"/>
</dbReference>
<dbReference type="InterPro" id="IPR022826">
    <property type="entry name" value="KDO_kinase"/>
</dbReference>
<evidence type="ECO:0000313" key="17">
    <source>
        <dbReference type="Proteomes" id="UP000006755"/>
    </source>
</evidence>
<comment type="function">
    <text evidence="15">Catalyzes the ATP-dependent phosphorylation of the 3-deoxy-D-manno-octulosonic acid (Kdo) residue in Kdo-lipid IV(A) at the 4-OH position.</text>
</comment>
<comment type="catalytic activity">
    <reaction evidence="14 15">
        <text>an alpha-Kdo-(2-&gt;6)-lipid IVA + ATP = a 4-O-phospho-alpha-Kdo-(2-&gt;6)-lipid IVA + ADP + H(+)</text>
        <dbReference type="Rhea" id="RHEA:74271"/>
        <dbReference type="ChEBI" id="CHEBI:15378"/>
        <dbReference type="ChEBI" id="CHEBI:30616"/>
        <dbReference type="ChEBI" id="CHEBI:176428"/>
        <dbReference type="ChEBI" id="CHEBI:193140"/>
        <dbReference type="ChEBI" id="CHEBI:456216"/>
        <dbReference type="EC" id="2.7.1.166"/>
    </reaction>
</comment>
<dbReference type="Gene3D" id="3.30.200.20">
    <property type="entry name" value="Phosphorylase Kinase, domain 1"/>
    <property type="match status" value="1"/>
</dbReference>
<keyword evidence="5 15" id="KW-1003">Cell membrane</keyword>
<evidence type="ECO:0000313" key="16">
    <source>
        <dbReference type="EMBL" id="EKE70265.1"/>
    </source>
</evidence>
<name>K2JYG0_9GAMM</name>
<evidence type="ECO:0000256" key="4">
    <source>
        <dbReference type="ARBA" id="ARBA00011988"/>
    </source>
</evidence>
<evidence type="ECO:0000256" key="8">
    <source>
        <dbReference type="ARBA" id="ARBA00022741"/>
    </source>
</evidence>
<evidence type="ECO:0000256" key="7">
    <source>
        <dbReference type="ARBA" id="ARBA00022679"/>
    </source>
</evidence>
<comment type="caution">
    <text evidence="16">The sequence shown here is derived from an EMBL/GenBank/DDBJ whole genome shotgun (WGS) entry which is preliminary data.</text>
</comment>
<dbReference type="InterPro" id="IPR011009">
    <property type="entry name" value="Kinase-like_dom_sf"/>
</dbReference>
<dbReference type="Proteomes" id="UP000006755">
    <property type="component" value="Unassembled WGS sequence"/>
</dbReference>
<keyword evidence="8 15" id="KW-0547">Nucleotide-binding</keyword>
<dbReference type="Pfam" id="PF06293">
    <property type="entry name" value="Kdo"/>
    <property type="match status" value="1"/>
</dbReference>
<dbReference type="eggNOG" id="COG0515">
    <property type="taxonomic scope" value="Bacteria"/>
</dbReference>
<keyword evidence="9 15" id="KW-0418">Kinase</keyword>
<comment type="pathway">
    <text evidence="2 15">Bacterial outer membrane biogenesis; LPS core biosynthesis.</text>
</comment>
<dbReference type="GO" id="GO:0009244">
    <property type="term" value="P:lipopolysaccharide core region biosynthetic process"/>
    <property type="evidence" value="ECO:0007669"/>
    <property type="project" value="UniProtKB-UniRule"/>
</dbReference>
<evidence type="ECO:0000256" key="11">
    <source>
        <dbReference type="ARBA" id="ARBA00022985"/>
    </source>
</evidence>
<sequence length="249" mass="28877">MAAPAFEASMDNQHQFWSRRHFLLHNPRLLPQVGPDEFSPRYWQDRDAVTGVSHGRGTTYFVRQGQAQWVLRHYRRGGLVGKLIKDSYLYTGIEKTRPVAEFRLLAKLHQQGLPVPRPVAVHVQRLGLRYRGDILIERLPAARDLVAWLSQQPLTDHQWQAIGALVRRFHDAGVYHADLNSHNILMAEDGKLWLIDFDRGTLKADGVWKEDNLARLLRSFNKEKAKLPQFHWQQDQHWPLLMAGYEKGA</sequence>
<dbReference type="AlphaFoldDB" id="K2JYG0"/>
<comment type="similarity">
    <text evidence="3 15">Belongs to the protein kinase superfamily. KdkA/RfaP family.</text>
</comment>
<evidence type="ECO:0000256" key="13">
    <source>
        <dbReference type="ARBA" id="ARBA00029511"/>
    </source>
</evidence>
<evidence type="ECO:0000256" key="2">
    <source>
        <dbReference type="ARBA" id="ARBA00004713"/>
    </source>
</evidence>
<evidence type="ECO:0000256" key="3">
    <source>
        <dbReference type="ARBA" id="ARBA00010327"/>
    </source>
</evidence>
<dbReference type="RefSeq" id="WP_008485669.1">
    <property type="nucleotide sequence ID" value="NZ_AMRI01000021.1"/>
</dbReference>
<evidence type="ECO:0000256" key="9">
    <source>
        <dbReference type="ARBA" id="ARBA00022777"/>
    </source>
</evidence>
<accession>K2JYG0</accession>
<dbReference type="GO" id="GO:0005886">
    <property type="term" value="C:plasma membrane"/>
    <property type="evidence" value="ECO:0007669"/>
    <property type="project" value="UniProtKB-SubCell"/>
</dbReference>
<keyword evidence="10 15" id="KW-0067">ATP-binding</keyword>
<dbReference type="PATRIC" id="fig|745411.4.peg.2799"/>
<dbReference type="SUPFAM" id="SSF56112">
    <property type="entry name" value="Protein kinase-like (PK-like)"/>
    <property type="match status" value="1"/>
</dbReference>
<comment type="subcellular location">
    <subcellularLocation>
        <location evidence="1 15">Cell inner membrane</location>
        <topology evidence="1 15">Peripheral membrane protein</topology>
        <orientation evidence="1 15">Cytoplasmic side</orientation>
    </subcellularLocation>
</comment>
<feature type="active site" evidence="15">
    <location>
        <position position="178"/>
    </location>
</feature>
<dbReference type="EMBL" id="AMRI01000021">
    <property type="protein sequence ID" value="EKE70265.1"/>
    <property type="molecule type" value="Genomic_DNA"/>
</dbReference>
<evidence type="ECO:0000256" key="12">
    <source>
        <dbReference type="ARBA" id="ARBA00023136"/>
    </source>
</evidence>
<protein>
    <recommendedName>
        <fullName evidence="13 15">3-deoxy-D-manno-octulosonic acid kinase</fullName>
        <shortName evidence="15">Kdo kinase</shortName>
        <ecNumber evidence="4 15">2.7.1.166</ecNumber>
    </recommendedName>
</protein>
<dbReference type="Gene3D" id="1.10.510.10">
    <property type="entry name" value="Transferase(Phosphotransferase) domain 1"/>
    <property type="match status" value="1"/>
</dbReference>
<organism evidence="16 17">
    <name type="scientific">Gallaecimonas xiamenensis 3-C-1</name>
    <dbReference type="NCBI Taxonomy" id="745411"/>
    <lineage>
        <taxon>Bacteria</taxon>
        <taxon>Pseudomonadati</taxon>
        <taxon>Pseudomonadota</taxon>
        <taxon>Gammaproteobacteria</taxon>
        <taxon>Enterobacterales</taxon>
        <taxon>Gallaecimonadaceae</taxon>
        <taxon>Gallaecimonas</taxon>
    </lineage>
</organism>
<evidence type="ECO:0000256" key="15">
    <source>
        <dbReference type="HAMAP-Rule" id="MF_00521"/>
    </source>
</evidence>
<evidence type="ECO:0000256" key="6">
    <source>
        <dbReference type="ARBA" id="ARBA00022519"/>
    </source>
</evidence>
<proteinExistence type="inferred from homology"/>
<keyword evidence="6 15" id="KW-0997">Cell inner membrane</keyword>
<reference evidence="16 17" key="1">
    <citation type="journal article" date="2012" name="J. Bacteriol.">
        <title>Genome Sequence of Gallaecimonas xiamenensis Type Strain 3-C-1.</title>
        <authorList>
            <person name="Lai Q."/>
            <person name="Wang L."/>
            <person name="Wang W."/>
            <person name="Shao Z."/>
        </authorList>
    </citation>
    <scope>NUCLEOTIDE SEQUENCE [LARGE SCALE GENOMIC DNA]</scope>
    <source>
        <strain evidence="16 17">3-C-1</strain>
    </source>
</reference>
<evidence type="ECO:0000256" key="14">
    <source>
        <dbReference type="ARBA" id="ARBA00034417"/>
    </source>
</evidence>
<keyword evidence="11 15" id="KW-0448">Lipopolysaccharide biosynthesis</keyword>
<keyword evidence="7 15" id="KW-0808">Transferase</keyword>
<dbReference type="HAMAP" id="MF_00521">
    <property type="entry name" value="KDO_kinase"/>
    <property type="match status" value="1"/>
</dbReference>
<dbReference type="GO" id="GO:0016301">
    <property type="term" value="F:kinase activity"/>
    <property type="evidence" value="ECO:0007669"/>
    <property type="project" value="UniProtKB-KW"/>
</dbReference>
<dbReference type="NCBIfam" id="NF002475">
    <property type="entry name" value="PRK01723.1"/>
    <property type="match status" value="1"/>
</dbReference>
<dbReference type="UniPathway" id="UPA00958"/>
<dbReference type="EC" id="2.7.1.166" evidence="4 15"/>